<protein>
    <submittedName>
        <fullName evidence="3">Ribokinase-like protein</fullName>
    </submittedName>
</protein>
<dbReference type="InterPro" id="IPR004305">
    <property type="entry name" value="Thiaminase-2/PQQC"/>
</dbReference>
<dbReference type="GO" id="GO:0009228">
    <property type="term" value="P:thiamine biosynthetic process"/>
    <property type="evidence" value="ECO:0007669"/>
    <property type="project" value="InterPro"/>
</dbReference>
<comment type="caution">
    <text evidence="3">The sequence shown here is derived from an EMBL/GenBank/DDBJ whole genome shotgun (WGS) entry which is preliminary data.</text>
</comment>
<dbReference type="GO" id="GO:0008972">
    <property type="term" value="F:phosphomethylpyrimidine kinase activity"/>
    <property type="evidence" value="ECO:0007669"/>
    <property type="project" value="InterPro"/>
</dbReference>
<dbReference type="Gene3D" id="3.40.1190.20">
    <property type="match status" value="1"/>
</dbReference>
<evidence type="ECO:0000313" key="4">
    <source>
        <dbReference type="Proteomes" id="UP000736335"/>
    </source>
</evidence>
<dbReference type="PANTHER" id="PTHR20858">
    <property type="entry name" value="PHOSPHOMETHYLPYRIMIDINE KINASE"/>
    <property type="match status" value="1"/>
</dbReference>
<dbReference type="AlphaFoldDB" id="A0A9P6L905"/>
<evidence type="ECO:0000259" key="2">
    <source>
        <dbReference type="Pfam" id="PF08543"/>
    </source>
</evidence>
<dbReference type="InterPro" id="IPR029056">
    <property type="entry name" value="Ribokinase-like"/>
</dbReference>
<name>A0A9P6L905_9AGAM</name>
<dbReference type="Pfam" id="PF03070">
    <property type="entry name" value="TENA_THI-4"/>
    <property type="match status" value="1"/>
</dbReference>
<dbReference type="SUPFAM" id="SSF48613">
    <property type="entry name" value="Heme oxygenase-like"/>
    <property type="match status" value="1"/>
</dbReference>
<dbReference type="GO" id="GO:0008902">
    <property type="term" value="F:hydroxymethylpyrimidine kinase activity"/>
    <property type="evidence" value="ECO:0007669"/>
    <property type="project" value="TreeGrafter"/>
</dbReference>
<organism evidence="3 4">
    <name type="scientific">Thelephora terrestris</name>
    <dbReference type="NCBI Taxonomy" id="56493"/>
    <lineage>
        <taxon>Eukaryota</taxon>
        <taxon>Fungi</taxon>
        <taxon>Dikarya</taxon>
        <taxon>Basidiomycota</taxon>
        <taxon>Agaricomycotina</taxon>
        <taxon>Agaricomycetes</taxon>
        <taxon>Thelephorales</taxon>
        <taxon>Thelephoraceae</taxon>
        <taxon>Thelephora</taxon>
    </lineage>
</organism>
<dbReference type="InterPro" id="IPR013749">
    <property type="entry name" value="PM/HMP-P_kinase-1"/>
</dbReference>
<evidence type="ECO:0000313" key="3">
    <source>
        <dbReference type="EMBL" id="KAF9787319.1"/>
    </source>
</evidence>
<feature type="domain" description="Pyridoxamine kinase/Phosphomethylpyrimidine kinase" evidence="2">
    <location>
        <begin position="248"/>
        <end position="312"/>
    </location>
</feature>
<dbReference type="CDD" id="cd19367">
    <property type="entry name" value="TenA_C_ScTHI20-like"/>
    <property type="match status" value="1"/>
</dbReference>
<dbReference type="InterPro" id="IPR004399">
    <property type="entry name" value="HMP/HMP-P_kinase_dom"/>
</dbReference>
<feature type="domain" description="Thiaminase-2/PQQC" evidence="1">
    <location>
        <begin position="342"/>
        <end position="556"/>
    </location>
</feature>
<dbReference type="GO" id="GO:0005829">
    <property type="term" value="C:cytosol"/>
    <property type="evidence" value="ECO:0007669"/>
    <property type="project" value="TreeGrafter"/>
</dbReference>
<dbReference type="Pfam" id="PF08543">
    <property type="entry name" value="Phos_pyr_kin"/>
    <property type="match status" value="2"/>
</dbReference>
<dbReference type="EMBL" id="WIUZ02000005">
    <property type="protein sequence ID" value="KAF9787319.1"/>
    <property type="molecule type" value="Genomic_DNA"/>
</dbReference>
<accession>A0A9P6L905</accession>
<proteinExistence type="predicted"/>
<dbReference type="OrthoDB" id="10028886at2759"/>
<sequence length="558" mass="60733">MTMPSVLTIAESDPSGGAGIQADLKTFTALNCHGASVVTALTVQNIKCARGVHPCTPQSVKDQLEFVLDNTDVLAVKTGMLDDEETIRVVASVLKQLGKRKTFTLVLDPECESTSGHALLANSALGCLIDEILPLATLITPNVFEAERILSYKGRTITITSLADIISASKELLTLGKKAVLLKGGHVTTTMTEVQKLLGQDPAISVYKCGLLDENMNILQVGISDEDRAPKLVVDVLQDQNGPDGQAQTSIFIRPKVEPASTRGTGSTLSAAITCGLANGLTTLEAVRNGTTYTHLGILHAPSDGTGHSPLNHTYSLVSRFVPRPCPGDKFPLTRALISSTAKMWKEYVEHPFVKDLGKGVLDRKCFLHFIKQDYHYLRYYARAFALMAAKSTSFAAITAATRGVEGVLQEVTKNHMEFCARYGISEKELEDTPESTATTAYGAYILDIGFQSDTIKLNMALAACLLGYGEVGLWLIHESKLPDSWVVMDENLNPYVPWIKVYSSKSYQSAVVTGLATMEGIEAVTPITEKRFQELNEIWTKCVMLERGFWNMAMDLS</sequence>
<dbReference type="SUPFAM" id="SSF53613">
    <property type="entry name" value="Ribokinase-like"/>
    <property type="match status" value="1"/>
</dbReference>
<dbReference type="Gene3D" id="1.20.910.10">
    <property type="entry name" value="Heme oxygenase-like"/>
    <property type="match status" value="1"/>
</dbReference>
<reference evidence="3" key="2">
    <citation type="submission" date="2020-11" db="EMBL/GenBank/DDBJ databases">
        <authorList>
            <consortium name="DOE Joint Genome Institute"/>
            <person name="Kuo A."/>
            <person name="Miyauchi S."/>
            <person name="Kiss E."/>
            <person name="Drula E."/>
            <person name="Kohler A."/>
            <person name="Sanchez-Garcia M."/>
            <person name="Andreopoulos B."/>
            <person name="Barry K.W."/>
            <person name="Bonito G."/>
            <person name="Buee M."/>
            <person name="Carver A."/>
            <person name="Chen C."/>
            <person name="Cichocki N."/>
            <person name="Clum A."/>
            <person name="Culley D."/>
            <person name="Crous P.W."/>
            <person name="Fauchery L."/>
            <person name="Girlanda M."/>
            <person name="Hayes R."/>
            <person name="Keri Z."/>
            <person name="Labutti K."/>
            <person name="Lipzen A."/>
            <person name="Lombard V."/>
            <person name="Magnuson J."/>
            <person name="Maillard F."/>
            <person name="Morin E."/>
            <person name="Murat C."/>
            <person name="Nolan M."/>
            <person name="Ohm R."/>
            <person name="Pangilinan J."/>
            <person name="Pereira M."/>
            <person name="Perotto S."/>
            <person name="Peter M."/>
            <person name="Riley R."/>
            <person name="Sitrit Y."/>
            <person name="Stielow B."/>
            <person name="Szollosi G."/>
            <person name="Zifcakova L."/>
            <person name="Stursova M."/>
            <person name="Spatafora J.W."/>
            <person name="Tedersoo L."/>
            <person name="Vaario L.-M."/>
            <person name="Yamada A."/>
            <person name="Yan M."/>
            <person name="Wang P."/>
            <person name="Xu J."/>
            <person name="Bruns T."/>
            <person name="Baldrian P."/>
            <person name="Vilgalys R."/>
            <person name="Henrissat B."/>
            <person name="Grigoriev I.V."/>
            <person name="Hibbett D."/>
            <person name="Nagy L.G."/>
            <person name="Martin F.M."/>
        </authorList>
    </citation>
    <scope>NUCLEOTIDE SEQUENCE</scope>
    <source>
        <strain evidence="3">UH-Tt-Lm1</strain>
    </source>
</reference>
<feature type="domain" description="Pyridoxamine kinase/Phosphomethylpyrimidine kinase" evidence="2">
    <location>
        <begin position="13"/>
        <end position="207"/>
    </location>
</feature>
<dbReference type="InterPro" id="IPR016084">
    <property type="entry name" value="Haem_Oase-like_multi-hlx"/>
</dbReference>
<gene>
    <name evidence="3" type="ORF">BJ322DRAFT_1218103</name>
</gene>
<dbReference type="CDD" id="cd01169">
    <property type="entry name" value="HMPP_kinase"/>
    <property type="match status" value="1"/>
</dbReference>
<dbReference type="Proteomes" id="UP000736335">
    <property type="component" value="Unassembled WGS sequence"/>
</dbReference>
<evidence type="ECO:0000259" key="1">
    <source>
        <dbReference type="Pfam" id="PF03070"/>
    </source>
</evidence>
<dbReference type="PANTHER" id="PTHR20858:SF17">
    <property type="entry name" value="HYDROXYMETHYLPYRIMIDINE_PHOSPHOMETHYLPYRIMIDINE KINASE THI20-RELATED"/>
    <property type="match status" value="1"/>
</dbReference>
<reference evidence="3" key="1">
    <citation type="journal article" date="2020" name="Nat. Commun.">
        <title>Large-scale genome sequencing of mycorrhizal fungi provides insights into the early evolution of symbiotic traits.</title>
        <authorList>
            <person name="Miyauchi S."/>
            <person name="Kiss E."/>
            <person name="Kuo A."/>
            <person name="Drula E."/>
            <person name="Kohler A."/>
            <person name="Sanchez-Garcia M."/>
            <person name="Morin E."/>
            <person name="Andreopoulos B."/>
            <person name="Barry K.W."/>
            <person name="Bonito G."/>
            <person name="Buee M."/>
            <person name="Carver A."/>
            <person name="Chen C."/>
            <person name="Cichocki N."/>
            <person name="Clum A."/>
            <person name="Culley D."/>
            <person name="Crous P.W."/>
            <person name="Fauchery L."/>
            <person name="Girlanda M."/>
            <person name="Hayes R.D."/>
            <person name="Keri Z."/>
            <person name="LaButti K."/>
            <person name="Lipzen A."/>
            <person name="Lombard V."/>
            <person name="Magnuson J."/>
            <person name="Maillard F."/>
            <person name="Murat C."/>
            <person name="Nolan M."/>
            <person name="Ohm R.A."/>
            <person name="Pangilinan J."/>
            <person name="Pereira M.F."/>
            <person name="Perotto S."/>
            <person name="Peter M."/>
            <person name="Pfister S."/>
            <person name="Riley R."/>
            <person name="Sitrit Y."/>
            <person name="Stielow J.B."/>
            <person name="Szollosi G."/>
            <person name="Zifcakova L."/>
            <person name="Stursova M."/>
            <person name="Spatafora J.W."/>
            <person name="Tedersoo L."/>
            <person name="Vaario L.M."/>
            <person name="Yamada A."/>
            <person name="Yan M."/>
            <person name="Wang P."/>
            <person name="Xu J."/>
            <person name="Bruns T."/>
            <person name="Baldrian P."/>
            <person name="Vilgalys R."/>
            <person name="Dunand C."/>
            <person name="Henrissat B."/>
            <person name="Grigoriev I.V."/>
            <person name="Hibbett D."/>
            <person name="Nagy L.G."/>
            <person name="Martin F.M."/>
        </authorList>
    </citation>
    <scope>NUCLEOTIDE SEQUENCE</scope>
    <source>
        <strain evidence="3">UH-Tt-Lm1</strain>
    </source>
</reference>
<keyword evidence="4" id="KW-1185">Reference proteome</keyword>